<accession>A0ABT8G5F1</accession>
<dbReference type="Proteomes" id="UP001172728">
    <property type="component" value="Unassembled WGS sequence"/>
</dbReference>
<name>A0ABT8G5F1_9MICO</name>
<organism evidence="1 2">
    <name type="scientific">Demequina litoralis</name>
    <dbReference type="NCBI Taxonomy" id="3051660"/>
    <lineage>
        <taxon>Bacteria</taxon>
        <taxon>Bacillati</taxon>
        <taxon>Actinomycetota</taxon>
        <taxon>Actinomycetes</taxon>
        <taxon>Micrococcales</taxon>
        <taxon>Demequinaceae</taxon>
        <taxon>Demequina</taxon>
    </lineage>
</organism>
<gene>
    <name evidence="1" type="ORF">QQX09_00700</name>
</gene>
<comment type="caution">
    <text evidence="1">The sequence shown here is derived from an EMBL/GenBank/DDBJ whole genome shotgun (WGS) entry which is preliminary data.</text>
</comment>
<reference evidence="1" key="1">
    <citation type="submission" date="2023-06" db="EMBL/GenBank/DDBJ databases">
        <title>Sysu t00192.</title>
        <authorList>
            <person name="Gao L."/>
            <person name="Fang B.-Z."/>
            <person name="Li W.-J."/>
        </authorList>
    </citation>
    <scope>NUCLEOTIDE SEQUENCE</scope>
    <source>
        <strain evidence="1">SYSU T00192</strain>
    </source>
</reference>
<dbReference type="InterPro" id="IPR019587">
    <property type="entry name" value="Polyketide_cyclase/dehydratase"/>
</dbReference>
<dbReference type="EMBL" id="JAUHPW010000001">
    <property type="protein sequence ID" value="MDN4474366.1"/>
    <property type="molecule type" value="Genomic_DNA"/>
</dbReference>
<dbReference type="SUPFAM" id="SSF55961">
    <property type="entry name" value="Bet v1-like"/>
    <property type="match status" value="1"/>
</dbReference>
<dbReference type="InterPro" id="IPR023393">
    <property type="entry name" value="START-like_dom_sf"/>
</dbReference>
<dbReference type="Pfam" id="PF10604">
    <property type="entry name" value="Polyketide_cyc2"/>
    <property type="match status" value="1"/>
</dbReference>
<evidence type="ECO:0000313" key="1">
    <source>
        <dbReference type="EMBL" id="MDN4474366.1"/>
    </source>
</evidence>
<proteinExistence type="predicted"/>
<keyword evidence="2" id="KW-1185">Reference proteome</keyword>
<evidence type="ECO:0000313" key="2">
    <source>
        <dbReference type="Proteomes" id="UP001172728"/>
    </source>
</evidence>
<dbReference type="RefSeq" id="WP_301130789.1">
    <property type="nucleotide sequence ID" value="NZ_JAUHPW010000001.1"/>
</dbReference>
<sequence length="159" mass="17923">MTVTQPYFALSAHVDAPVHTVFEYCRDPRKLHDGDPIEVVDADVTDAGPGTTAQLRYPAPFPLDEDVAFTFTEEVPDERIVFEAVPTLWMRGHHRPHHGFPPDTFIWTFEPEDGGTRLGVEVRVPDVTLSYRLGRKSMIARVQARLDRVVDHIEHPAAA</sequence>
<protein>
    <submittedName>
        <fullName evidence="1">SRPBCC family protein</fullName>
    </submittedName>
</protein>
<dbReference type="Gene3D" id="3.30.530.20">
    <property type="match status" value="1"/>
</dbReference>